<evidence type="ECO:0008006" key="4">
    <source>
        <dbReference type="Google" id="ProtNLM"/>
    </source>
</evidence>
<gene>
    <name evidence="2" type="ORF">P280DRAFT_447395</name>
</gene>
<keyword evidence="1" id="KW-0812">Transmembrane</keyword>
<keyword evidence="3" id="KW-1185">Reference proteome</keyword>
<dbReference type="AlphaFoldDB" id="A0A6A6S6X0"/>
<feature type="transmembrane region" description="Helical" evidence="1">
    <location>
        <begin position="146"/>
        <end position="173"/>
    </location>
</feature>
<keyword evidence="1" id="KW-1133">Transmembrane helix</keyword>
<feature type="transmembrane region" description="Helical" evidence="1">
    <location>
        <begin position="40"/>
        <end position="65"/>
    </location>
</feature>
<feature type="transmembrane region" description="Helical" evidence="1">
    <location>
        <begin position="240"/>
        <end position="262"/>
    </location>
</feature>
<dbReference type="OrthoDB" id="3797192at2759"/>
<protein>
    <recommendedName>
        <fullName evidence="4">MFS general substrate transporter</fullName>
    </recommendedName>
</protein>
<accession>A0A6A6S6X0</accession>
<dbReference type="Proteomes" id="UP000799753">
    <property type="component" value="Unassembled WGS sequence"/>
</dbReference>
<dbReference type="InterPro" id="IPR036259">
    <property type="entry name" value="MFS_trans_sf"/>
</dbReference>
<feature type="transmembrane region" description="Helical" evidence="1">
    <location>
        <begin position="108"/>
        <end position="125"/>
    </location>
</feature>
<dbReference type="SUPFAM" id="SSF103473">
    <property type="entry name" value="MFS general substrate transporter"/>
    <property type="match status" value="1"/>
</dbReference>
<reference evidence="2" key="1">
    <citation type="journal article" date="2020" name="Stud. Mycol.">
        <title>101 Dothideomycetes genomes: a test case for predicting lifestyles and emergence of pathogens.</title>
        <authorList>
            <person name="Haridas S."/>
            <person name="Albert R."/>
            <person name="Binder M."/>
            <person name="Bloem J."/>
            <person name="Labutti K."/>
            <person name="Salamov A."/>
            <person name="Andreopoulos B."/>
            <person name="Baker S."/>
            <person name="Barry K."/>
            <person name="Bills G."/>
            <person name="Bluhm B."/>
            <person name="Cannon C."/>
            <person name="Castanera R."/>
            <person name="Culley D."/>
            <person name="Daum C."/>
            <person name="Ezra D."/>
            <person name="Gonzalez J."/>
            <person name="Henrissat B."/>
            <person name="Kuo A."/>
            <person name="Liang C."/>
            <person name="Lipzen A."/>
            <person name="Lutzoni F."/>
            <person name="Magnuson J."/>
            <person name="Mondo S."/>
            <person name="Nolan M."/>
            <person name="Ohm R."/>
            <person name="Pangilinan J."/>
            <person name="Park H.-J."/>
            <person name="Ramirez L."/>
            <person name="Alfaro M."/>
            <person name="Sun H."/>
            <person name="Tritt A."/>
            <person name="Yoshinaga Y."/>
            <person name="Zwiers L.-H."/>
            <person name="Turgeon B."/>
            <person name="Goodwin S."/>
            <person name="Spatafora J."/>
            <person name="Crous P."/>
            <person name="Grigoriev I."/>
        </authorList>
    </citation>
    <scope>NUCLEOTIDE SEQUENCE</scope>
    <source>
        <strain evidence="2">CBS 473.64</strain>
    </source>
</reference>
<name>A0A6A6S6X0_9PLEO</name>
<feature type="transmembrane region" description="Helical" evidence="1">
    <location>
        <begin position="283"/>
        <end position="304"/>
    </location>
</feature>
<organism evidence="2 3">
    <name type="scientific">Massarina eburnea CBS 473.64</name>
    <dbReference type="NCBI Taxonomy" id="1395130"/>
    <lineage>
        <taxon>Eukaryota</taxon>
        <taxon>Fungi</taxon>
        <taxon>Dikarya</taxon>
        <taxon>Ascomycota</taxon>
        <taxon>Pezizomycotina</taxon>
        <taxon>Dothideomycetes</taxon>
        <taxon>Pleosporomycetidae</taxon>
        <taxon>Pleosporales</taxon>
        <taxon>Massarineae</taxon>
        <taxon>Massarinaceae</taxon>
        <taxon>Massarina</taxon>
    </lineage>
</organism>
<feature type="transmembrane region" description="Helical" evidence="1">
    <location>
        <begin position="310"/>
        <end position="328"/>
    </location>
</feature>
<feature type="transmembrane region" description="Helical" evidence="1">
    <location>
        <begin position="215"/>
        <end position="234"/>
    </location>
</feature>
<evidence type="ECO:0000313" key="2">
    <source>
        <dbReference type="EMBL" id="KAF2643606.1"/>
    </source>
</evidence>
<proteinExistence type="predicted"/>
<keyword evidence="1" id="KW-0472">Membrane</keyword>
<evidence type="ECO:0000313" key="3">
    <source>
        <dbReference type="Proteomes" id="UP000799753"/>
    </source>
</evidence>
<sequence>MGIAATWAYKQQHWRAPLIAASVLVATCHAGSSWIQTWWGILLVRGVGLGASLGYLRSTGLLLLASHYKNNVALASMQSAFAALTGAAVYTIILHVCLSHDSLVCAGMSQFGLSLGSLIIASALIRRSRRYDAYTHSPTVANNNGPGSLCFLIGHYISFSGIFIFPTFFLLLMSSGPAMEPPLQATFWYIGSLLGGALVAAYAASDYARTHLGPLNTYIPASIIAGTAYFNPAWMPYTYILGPCCVAYCMCLGPMLAMWVKAPTVFYRLQRPWEMDAAWSDRCCALVGVLAATGVVVMGVMVHTMGSMKGGFTVFGGLMVLGGVLMGVGRWMGWRKWNVVV</sequence>
<feature type="transmembrane region" description="Helical" evidence="1">
    <location>
        <begin position="185"/>
        <end position="203"/>
    </location>
</feature>
<evidence type="ECO:0000256" key="1">
    <source>
        <dbReference type="SAM" id="Phobius"/>
    </source>
</evidence>
<dbReference type="EMBL" id="MU006780">
    <property type="protein sequence ID" value="KAF2643606.1"/>
    <property type="molecule type" value="Genomic_DNA"/>
</dbReference>
<feature type="transmembrane region" description="Helical" evidence="1">
    <location>
        <begin position="72"/>
        <end position="96"/>
    </location>
</feature>